<dbReference type="KEGG" id="glz:GLAREA_05136"/>
<feature type="transmembrane region" description="Helical" evidence="1">
    <location>
        <begin position="12"/>
        <end position="33"/>
    </location>
</feature>
<dbReference type="HOGENOM" id="CLU_1283362_0_0_1"/>
<reference evidence="2 3" key="1">
    <citation type="journal article" date="2013" name="BMC Genomics">
        <title>Genomics-driven discovery of the pneumocandin biosynthetic gene cluster in the fungus Glarea lozoyensis.</title>
        <authorList>
            <person name="Chen L."/>
            <person name="Yue Q."/>
            <person name="Zhang X."/>
            <person name="Xiang M."/>
            <person name="Wang C."/>
            <person name="Li S."/>
            <person name="Che Y."/>
            <person name="Ortiz-Lopez F.J."/>
            <person name="Bills G.F."/>
            <person name="Liu X."/>
            <person name="An Z."/>
        </authorList>
    </citation>
    <scope>NUCLEOTIDE SEQUENCE [LARGE SCALE GENOMIC DNA]</scope>
    <source>
        <strain evidence="3">ATCC 20868 / MF5171</strain>
    </source>
</reference>
<proteinExistence type="predicted"/>
<organism evidence="2 3">
    <name type="scientific">Glarea lozoyensis (strain ATCC 20868 / MF5171)</name>
    <dbReference type="NCBI Taxonomy" id="1116229"/>
    <lineage>
        <taxon>Eukaryota</taxon>
        <taxon>Fungi</taxon>
        <taxon>Dikarya</taxon>
        <taxon>Ascomycota</taxon>
        <taxon>Pezizomycotina</taxon>
        <taxon>Leotiomycetes</taxon>
        <taxon>Helotiales</taxon>
        <taxon>Helotiaceae</taxon>
        <taxon>Glarea</taxon>
    </lineage>
</organism>
<dbReference type="EMBL" id="KE145353">
    <property type="protein sequence ID" value="EPE35798.1"/>
    <property type="molecule type" value="Genomic_DNA"/>
</dbReference>
<keyword evidence="1" id="KW-0472">Membrane</keyword>
<dbReference type="OrthoDB" id="3554816at2759"/>
<feature type="transmembrane region" description="Helical" evidence="1">
    <location>
        <begin position="79"/>
        <end position="97"/>
    </location>
</feature>
<feature type="transmembrane region" description="Helical" evidence="1">
    <location>
        <begin position="45"/>
        <end position="72"/>
    </location>
</feature>
<evidence type="ECO:0000313" key="3">
    <source>
        <dbReference type="Proteomes" id="UP000016922"/>
    </source>
</evidence>
<dbReference type="AlphaFoldDB" id="S3EBY9"/>
<keyword evidence="3" id="KW-1185">Reference proteome</keyword>
<gene>
    <name evidence="2" type="ORF">GLAREA_05136</name>
</gene>
<sequence>MAANPFPYLILIARLCAGVLAGVGLAFYTLVLIKVLDYRFPGQDTFLTALPLIGASYSIAWNILALSTILLVAPIWHSIGDAIALAVLLSLGAVGLYHDSFTYLRNGMYLQYDNGSWFFQEVFGSVMLLLSAITQFIVMIMCIVKHKKSKRIVRAQEAEVLYPQDGFVQPADMRKSGEFMVDCKSVVSFESDVVSLAQPDSVKRGSGDRGSGYSV</sequence>
<feature type="transmembrane region" description="Helical" evidence="1">
    <location>
        <begin position="117"/>
        <end position="144"/>
    </location>
</feature>
<dbReference type="Proteomes" id="UP000016922">
    <property type="component" value="Unassembled WGS sequence"/>
</dbReference>
<keyword evidence="1" id="KW-1133">Transmembrane helix</keyword>
<dbReference type="RefSeq" id="XP_008076616.1">
    <property type="nucleotide sequence ID" value="XM_008078425.1"/>
</dbReference>
<evidence type="ECO:0000256" key="1">
    <source>
        <dbReference type="SAM" id="Phobius"/>
    </source>
</evidence>
<accession>S3EBY9</accession>
<dbReference type="GeneID" id="19464190"/>
<keyword evidence="1" id="KW-0812">Transmembrane</keyword>
<name>S3EBY9_GLAL2</name>
<protein>
    <submittedName>
        <fullName evidence="2">Uncharacterized protein</fullName>
    </submittedName>
</protein>
<evidence type="ECO:0000313" key="2">
    <source>
        <dbReference type="EMBL" id="EPE35798.1"/>
    </source>
</evidence>